<evidence type="ECO:0000313" key="1">
    <source>
        <dbReference type="EMBL" id="KTD32192.1"/>
    </source>
</evidence>
<comment type="caution">
    <text evidence="1">The sequence shown here is derived from an EMBL/GenBank/DDBJ whole genome shotgun (WGS) entry which is preliminary data.</text>
</comment>
<dbReference type="GO" id="GO:0003723">
    <property type="term" value="F:RNA binding"/>
    <property type="evidence" value="ECO:0007669"/>
    <property type="project" value="InterPro"/>
</dbReference>
<sequence length="71" mass="8027">MTYKERGVQQINNQKGAHTKVVTEIERGIGQSFIINHEIEIMLCGMHEDLVRFGIEGTEDSVIQLDLSPTK</sequence>
<name>A0A0W0WIR5_9GAMM</name>
<dbReference type="GO" id="GO:0006402">
    <property type="term" value="P:mRNA catabolic process"/>
    <property type="evidence" value="ECO:0007669"/>
    <property type="project" value="InterPro"/>
</dbReference>
<dbReference type="GO" id="GO:0006109">
    <property type="term" value="P:regulation of carbohydrate metabolic process"/>
    <property type="evidence" value="ECO:0007669"/>
    <property type="project" value="InterPro"/>
</dbReference>
<keyword evidence="2" id="KW-1185">Reference proteome</keyword>
<reference evidence="1 2" key="1">
    <citation type="submission" date="2015-11" db="EMBL/GenBank/DDBJ databases">
        <title>Genomic analysis of 38 Legionella species identifies large and diverse effector repertoires.</title>
        <authorList>
            <person name="Burstein D."/>
            <person name="Amaro F."/>
            <person name="Zusman T."/>
            <person name="Lifshitz Z."/>
            <person name="Cohen O."/>
            <person name="Gilbert J.A."/>
            <person name="Pupko T."/>
            <person name="Shuman H.A."/>
            <person name="Segal G."/>
        </authorList>
    </citation>
    <scope>NUCLEOTIDE SEQUENCE [LARGE SCALE GENOMIC DNA]</scope>
    <source>
        <strain evidence="1 2">ATCC 49506</strain>
    </source>
</reference>
<accession>A0A0W0WIR5</accession>
<protein>
    <submittedName>
        <fullName evidence="1">Uncharacterized protein</fullName>
    </submittedName>
</protein>
<dbReference type="InterPro" id="IPR036107">
    <property type="entry name" value="CsrA_sf"/>
</dbReference>
<dbReference type="STRING" id="45070.Lnau_3103"/>
<dbReference type="Proteomes" id="UP000054725">
    <property type="component" value="Unassembled WGS sequence"/>
</dbReference>
<evidence type="ECO:0000313" key="2">
    <source>
        <dbReference type="Proteomes" id="UP000054725"/>
    </source>
</evidence>
<dbReference type="AlphaFoldDB" id="A0A0W0WIR5"/>
<dbReference type="SUPFAM" id="SSF117130">
    <property type="entry name" value="CsrA-like"/>
    <property type="match status" value="1"/>
</dbReference>
<gene>
    <name evidence="1" type="ORF">Lnau_3103</name>
</gene>
<dbReference type="OrthoDB" id="9912379at2"/>
<organism evidence="1 2">
    <name type="scientific">Legionella nautarum</name>
    <dbReference type="NCBI Taxonomy" id="45070"/>
    <lineage>
        <taxon>Bacteria</taxon>
        <taxon>Pseudomonadati</taxon>
        <taxon>Pseudomonadota</taxon>
        <taxon>Gammaproteobacteria</taxon>
        <taxon>Legionellales</taxon>
        <taxon>Legionellaceae</taxon>
        <taxon>Legionella</taxon>
    </lineage>
</organism>
<proteinExistence type="predicted"/>
<dbReference type="PATRIC" id="fig|45070.6.peg.3276"/>
<dbReference type="EMBL" id="LNYO01000027">
    <property type="protein sequence ID" value="KTD32192.1"/>
    <property type="molecule type" value="Genomic_DNA"/>
</dbReference>